<accession>A0A4D4MHZ5</accession>
<organism evidence="4 5">
    <name type="scientific">Streptomyces avermitilis</name>
    <dbReference type="NCBI Taxonomy" id="33903"/>
    <lineage>
        <taxon>Bacteria</taxon>
        <taxon>Bacillati</taxon>
        <taxon>Actinomycetota</taxon>
        <taxon>Actinomycetes</taxon>
        <taxon>Kitasatosporales</taxon>
        <taxon>Streptomycetaceae</taxon>
        <taxon>Streptomyces</taxon>
    </lineage>
</organism>
<evidence type="ECO:0000313" key="5">
    <source>
        <dbReference type="Proteomes" id="UP000299211"/>
    </source>
</evidence>
<dbReference type="InterPro" id="IPR009000">
    <property type="entry name" value="Transl_B-barrel_sf"/>
</dbReference>
<dbReference type="SUPFAM" id="SSF55186">
    <property type="entry name" value="ThrRS/AlaRS common domain"/>
    <property type="match status" value="1"/>
</dbReference>
<evidence type="ECO:0000256" key="1">
    <source>
        <dbReference type="ARBA" id="ARBA00022723"/>
    </source>
</evidence>
<evidence type="ECO:0000313" key="4">
    <source>
        <dbReference type="EMBL" id="GDY71149.1"/>
    </source>
</evidence>
<dbReference type="AlphaFoldDB" id="A0A4D4MHZ5"/>
<reference evidence="3 6" key="2">
    <citation type="submission" date="2019-04" db="EMBL/GenBank/DDBJ databases">
        <title>Draft genome sequences of Streptomyces avermitilis NBRC 14893.</title>
        <authorList>
            <person name="Komaki H."/>
            <person name="Tamura T."/>
            <person name="Hosoyama A."/>
        </authorList>
    </citation>
    <scope>NUCLEOTIDE SEQUENCE [LARGE SCALE GENOMIC DNA]</scope>
    <source>
        <strain evidence="3 6">NBRC 14893</strain>
    </source>
</reference>
<evidence type="ECO:0000313" key="6">
    <source>
        <dbReference type="Proteomes" id="UP000302139"/>
    </source>
</evidence>
<dbReference type="Proteomes" id="UP000302139">
    <property type="component" value="Unassembled WGS sequence"/>
</dbReference>
<dbReference type="SUPFAM" id="SSF50447">
    <property type="entry name" value="Translation proteins"/>
    <property type="match status" value="1"/>
</dbReference>
<dbReference type="PANTHER" id="PTHR43462">
    <property type="entry name" value="ALANYL-TRNA EDITING PROTEIN"/>
    <property type="match status" value="1"/>
</dbReference>
<dbReference type="GO" id="GO:0002161">
    <property type="term" value="F:aminoacyl-tRNA deacylase activity"/>
    <property type="evidence" value="ECO:0007669"/>
    <property type="project" value="UniProtKB-ARBA"/>
</dbReference>
<dbReference type="GO" id="GO:0046872">
    <property type="term" value="F:metal ion binding"/>
    <property type="evidence" value="ECO:0007669"/>
    <property type="project" value="UniProtKB-KW"/>
</dbReference>
<dbReference type="GO" id="GO:0000166">
    <property type="term" value="F:nucleotide binding"/>
    <property type="evidence" value="ECO:0007669"/>
    <property type="project" value="InterPro"/>
</dbReference>
<dbReference type="PANTHER" id="PTHR43462:SF1">
    <property type="entry name" value="ALANYL-TRNA EDITING PROTEIN AARSD1"/>
    <property type="match status" value="1"/>
</dbReference>
<protein>
    <recommendedName>
        <fullName evidence="7">Alanyl-tRNA synthetase</fullName>
    </recommendedName>
</protein>
<keyword evidence="1" id="KW-0479">Metal-binding</keyword>
<dbReference type="Proteomes" id="UP000299211">
    <property type="component" value="Unassembled WGS sequence"/>
</dbReference>
<evidence type="ECO:0000256" key="2">
    <source>
        <dbReference type="ARBA" id="ARBA00022833"/>
    </source>
</evidence>
<dbReference type="Gene3D" id="3.30.980.10">
    <property type="entry name" value="Threonyl-trna Synthetase, Chain A, domain 2"/>
    <property type="match status" value="1"/>
</dbReference>
<dbReference type="EMBL" id="BJHY01000001">
    <property type="protein sequence ID" value="GDY71149.1"/>
    <property type="molecule type" value="Genomic_DNA"/>
</dbReference>
<keyword evidence="2" id="KW-0862">Zinc</keyword>
<dbReference type="Gene3D" id="2.40.30.130">
    <property type="match status" value="1"/>
</dbReference>
<proteinExistence type="predicted"/>
<gene>
    <name evidence="3" type="ORF">SAV14893_078720</name>
    <name evidence="4" type="ORF">SAV31267_006340</name>
</gene>
<dbReference type="InterPro" id="IPR018163">
    <property type="entry name" value="Thr/Ala-tRNA-synth_IIc_edit"/>
</dbReference>
<reference evidence="4 5" key="1">
    <citation type="submission" date="2019-04" db="EMBL/GenBank/DDBJ databases">
        <title>Draft genome sequences of Streptomyces avermitilis ATCC 31267.</title>
        <authorList>
            <person name="Komaki H."/>
            <person name="Tamura T."/>
            <person name="Hosoyama A."/>
        </authorList>
    </citation>
    <scope>NUCLEOTIDE SEQUENCE [LARGE SCALE GENOMIC DNA]</scope>
    <source>
        <strain evidence="4 5">ATCC 31267</strain>
    </source>
</reference>
<dbReference type="EMBL" id="BJHX01000001">
    <property type="protein sequence ID" value="GDY68479.1"/>
    <property type="molecule type" value="Genomic_DNA"/>
</dbReference>
<sequence length="255" mass="27741">MNVWFTTSIVRYSERMVHSIEALRVDAQVSAYLDDTYLEQVDTRVIAVGKRGGTPWAAVEHCLFHPQGGGQPADRGWLEDTEIIPVRDRESGLVVAMAPEGGSLPSLAAGQKVRARIDLQTRTAHAALHTAGHLVEAVGRMQGWEMVGSNHFPGQARIEFQAPRRDARLADPEGREEVTAELRAAVAAAVADDLPVFARCLADGRRVVHLDALHAAPCGGTHVRSLGDLAEVVLPTLKVKKGRIRVSYTATHRSR</sequence>
<dbReference type="InterPro" id="IPR051335">
    <property type="entry name" value="Alanyl-tRNA_Editing_Enzymes"/>
</dbReference>
<evidence type="ECO:0008006" key="7">
    <source>
        <dbReference type="Google" id="ProtNLM"/>
    </source>
</evidence>
<comment type="caution">
    <text evidence="4">The sequence shown here is derived from an EMBL/GenBank/DDBJ whole genome shotgun (WGS) entry which is preliminary data.</text>
</comment>
<evidence type="ECO:0000313" key="3">
    <source>
        <dbReference type="EMBL" id="GDY68479.1"/>
    </source>
</evidence>
<name>A0A4D4MHZ5_STRAX</name>